<reference evidence="3" key="1">
    <citation type="submission" date="2012-02" db="EMBL/GenBank/DDBJ databases">
        <title>The complete genome of Halobacteroides halobius DSM 5150.</title>
        <authorList>
            <person name="Lucas S."/>
            <person name="Copeland A."/>
            <person name="Lapidus A."/>
            <person name="Glavina del Rio T."/>
            <person name="Dalin E."/>
            <person name="Tice H."/>
            <person name="Bruce D."/>
            <person name="Goodwin L."/>
            <person name="Pitluck S."/>
            <person name="Peters L."/>
            <person name="Mikhailova N."/>
            <person name="Gu W."/>
            <person name="Kyrpides N."/>
            <person name="Mavromatis K."/>
            <person name="Ivanova N."/>
            <person name="Brettin T."/>
            <person name="Detter J.C."/>
            <person name="Han C."/>
            <person name="Larimer F."/>
            <person name="Land M."/>
            <person name="Hauser L."/>
            <person name="Markowitz V."/>
            <person name="Cheng J.-F."/>
            <person name="Hugenholtz P."/>
            <person name="Woyke T."/>
            <person name="Wu D."/>
            <person name="Tindall B."/>
            <person name="Pomrenke H."/>
            <person name="Brambilla E."/>
            <person name="Klenk H.-P."/>
            <person name="Eisen J.A."/>
        </authorList>
    </citation>
    <scope>NUCLEOTIDE SEQUENCE [LARGE SCALE GENOMIC DNA]</scope>
    <source>
        <strain evidence="3">ATCC 35273 / DSM 5150 / MD-1</strain>
    </source>
</reference>
<dbReference type="Proteomes" id="UP000010880">
    <property type="component" value="Chromosome"/>
</dbReference>
<keyword evidence="1" id="KW-0812">Transmembrane</keyword>
<feature type="transmembrane region" description="Helical" evidence="1">
    <location>
        <begin position="152"/>
        <end position="168"/>
    </location>
</feature>
<dbReference type="InterPro" id="IPR014198">
    <property type="entry name" value="Spore_III_AB"/>
</dbReference>
<accession>L0K8Q9</accession>
<name>L0K8Q9_HALHC</name>
<feature type="transmembrane region" description="Helical" evidence="1">
    <location>
        <begin position="6"/>
        <end position="25"/>
    </location>
</feature>
<dbReference type="eggNOG" id="ENOG5032S0Q">
    <property type="taxonomic scope" value="Bacteria"/>
</dbReference>
<protein>
    <submittedName>
        <fullName evidence="2">Stage III sporulation protein AB</fullName>
    </submittedName>
</protein>
<dbReference type="NCBIfam" id="TIGR02833">
    <property type="entry name" value="spore_III_AB"/>
    <property type="match status" value="1"/>
</dbReference>
<dbReference type="EMBL" id="CP003359">
    <property type="protein sequence ID" value="AGB40508.1"/>
    <property type="molecule type" value="Genomic_DNA"/>
</dbReference>
<dbReference type="OrthoDB" id="1957909at2"/>
<keyword evidence="3" id="KW-1185">Reference proteome</keyword>
<dbReference type="RefSeq" id="WP_015326234.1">
    <property type="nucleotide sequence ID" value="NC_019978.1"/>
</dbReference>
<dbReference type="Pfam" id="PF09548">
    <property type="entry name" value="Spore_III_AB"/>
    <property type="match status" value="1"/>
</dbReference>
<gene>
    <name evidence="2" type="ordered locus">Halha_0534</name>
</gene>
<keyword evidence="1" id="KW-0472">Membrane</keyword>
<dbReference type="KEGG" id="hhl:Halha_0534"/>
<sequence>MKLVGTILIIISSTGLGFVVARQFILRSKQLKQIKLALELLQTEISYGITPLPQAFEKIASELDAPVDNFFVEAREGLKAGQTAKDAWQQAVKKVISQTALGQTEEDVLLDFGCNLGQSTSDDQLRYLNLAQDHINNLHQEAITDQKEKVKLWRYLGVLGGLFIVILIF</sequence>
<dbReference type="PIRSF" id="PIRSF021435">
    <property type="entry name" value="SpoIIIAB"/>
    <property type="match status" value="1"/>
</dbReference>
<dbReference type="HOGENOM" id="CLU_120887_1_2_9"/>
<evidence type="ECO:0000256" key="1">
    <source>
        <dbReference type="SAM" id="Phobius"/>
    </source>
</evidence>
<evidence type="ECO:0000313" key="3">
    <source>
        <dbReference type="Proteomes" id="UP000010880"/>
    </source>
</evidence>
<organism evidence="2 3">
    <name type="scientific">Halobacteroides halobius (strain ATCC 35273 / DSM 5150 / MD-1)</name>
    <dbReference type="NCBI Taxonomy" id="748449"/>
    <lineage>
        <taxon>Bacteria</taxon>
        <taxon>Bacillati</taxon>
        <taxon>Bacillota</taxon>
        <taxon>Clostridia</taxon>
        <taxon>Halanaerobiales</taxon>
        <taxon>Halobacteroidaceae</taxon>
        <taxon>Halobacteroides</taxon>
    </lineage>
</organism>
<dbReference type="AlphaFoldDB" id="L0K8Q9"/>
<proteinExistence type="predicted"/>
<dbReference type="STRING" id="748449.Halha_0534"/>
<evidence type="ECO:0000313" key="2">
    <source>
        <dbReference type="EMBL" id="AGB40508.1"/>
    </source>
</evidence>
<keyword evidence="1" id="KW-1133">Transmembrane helix</keyword>